<keyword evidence="3" id="KW-0949">S-adenosyl-L-methionine</keyword>
<dbReference type="GO" id="GO:0003824">
    <property type="term" value="F:catalytic activity"/>
    <property type="evidence" value="ECO:0007669"/>
    <property type="project" value="InterPro"/>
</dbReference>
<keyword evidence="6" id="KW-0411">Iron-sulfur</keyword>
<sequence length="325" mass="36416">MNFEGLLFGPVPSRRLGFSLGVNNIPRKICSYSCVYCQIGRTINFSIKRQEFYSTDDILDALTRKIEEVRTGGGRIDYVTFVPDGEPTLDVNLGKHIEAIKSTGMKVAVISNASLIDNEDVASDLMDADWVSLKVDAIDDVKWKIIDRPHGSLNHSIILDGIRKFSEKYHGILATETMLVDGIQDLGEIHIIAEYLSSLRKLDLAYISVPTRPPAEEYVKPPSDELINAAFQVFNNHLGNTKVSLLTGYEGSEFFTGESLEDEILNILAVHPMREDALLEVIERSGESAEFVDHMVKYGKISKVPYMGKFFYILPPKIERIKPNS</sequence>
<dbReference type="EMBL" id="AL445067">
    <property type="protein sequence ID" value="CAC12584.1"/>
    <property type="molecule type" value="Genomic_DNA"/>
</dbReference>
<gene>
    <name evidence="8" type="ordered locus">Ta1466</name>
</gene>
<dbReference type="EnsemblBacteria" id="CAC12584">
    <property type="protein sequence ID" value="CAC12584"/>
    <property type="gene ID" value="CAC12584"/>
</dbReference>
<dbReference type="SFLD" id="SFLDS00029">
    <property type="entry name" value="Radical_SAM"/>
    <property type="match status" value="1"/>
</dbReference>
<reference evidence="8 9" key="1">
    <citation type="journal article" date="2000" name="Nature">
        <title>The genome sequence of the thermoacidophilic scavenger Thermoplasma acidophilum.</title>
        <authorList>
            <person name="Ruepp A."/>
            <person name="Graml W."/>
            <person name="Santos-Martinez M.L."/>
            <person name="Koretke K.K."/>
            <person name="Volker C."/>
            <person name="Mewes H.W."/>
            <person name="Frishman D."/>
            <person name="Stocker S."/>
            <person name="Lupas A.N."/>
            <person name="Baumeister W."/>
        </authorList>
    </citation>
    <scope>NUCLEOTIDE SEQUENCE [LARGE SCALE GENOMIC DNA]</scope>
    <source>
        <strain evidence="9">ATCC 25905 / DSM 1728 / JCM 9062 / NBRC 15155 / AMRC-C165</strain>
    </source>
</reference>
<keyword evidence="2" id="KW-0004">4Fe-4S</keyword>
<organism evidence="8 9">
    <name type="scientific">Thermoplasma acidophilum (strain ATCC 25905 / DSM 1728 / JCM 9062 / NBRC 15155 / AMRC-C165)</name>
    <dbReference type="NCBI Taxonomy" id="273075"/>
    <lineage>
        <taxon>Archaea</taxon>
        <taxon>Methanobacteriati</taxon>
        <taxon>Thermoplasmatota</taxon>
        <taxon>Thermoplasmata</taxon>
        <taxon>Thermoplasmatales</taxon>
        <taxon>Thermoplasmataceae</taxon>
        <taxon>Thermoplasma</taxon>
    </lineage>
</organism>
<dbReference type="InterPro" id="IPR058240">
    <property type="entry name" value="rSAM_sf"/>
</dbReference>
<dbReference type="KEGG" id="tac:Ta1466"/>
<dbReference type="AlphaFoldDB" id="Q9HI79"/>
<dbReference type="InterPro" id="IPR040084">
    <property type="entry name" value="GTPase_Obg"/>
</dbReference>
<keyword evidence="4" id="KW-0479">Metal-binding</keyword>
<evidence type="ECO:0000256" key="1">
    <source>
        <dbReference type="ARBA" id="ARBA00001966"/>
    </source>
</evidence>
<dbReference type="GO" id="GO:0051539">
    <property type="term" value="F:4 iron, 4 sulfur cluster binding"/>
    <property type="evidence" value="ECO:0007669"/>
    <property type="project" value="UniProtKB-KW"/>
</dbReference>
<keyword evidence="5" id="KW-0408">Iron</keyword>
<evidence type="ECO:0000256" key="4">
    <source>
        <dbReference type="ARBA" id="ARBA00022723"/>
    </source>
</evidence>
<dbReference type="OrthoDB" id="17974at2157"/>
<dbReference type="PROSITE" id="PS51918">
    <property type="entry name" value="RADICAL_SAM"/>
    <property type="match status" value="1"/>
</dbReference>
<evidence type="ECO:0000256" key="2">
    <source>
        <dbReference type="ARBA" id="ARBA00022485"/>
    </source>
</evidence>
<proteinExistence type="predicted"/>
<feature type="domain" description="Radical SAM core" evidence="7">
    <location>
        <begin position="14"/>
        <end position="244"/>
    </location>
</feature>
<dbReference type="GO" id="GO:0046872">
    <property type="term" value="F:metal ion binding"/>
    <property type="evidence" value="ECO:0007669"/>
    <property type="project" value="UniProtKB-KW"/>
</dbReference>
<dbReference type="Proteomes" id="UP000001024">
    <property type="component" value="Chromosome"/>
</dbReference>
<evidence type="ECO:0000256" key="6">
    <source>
        <dbReference type="ARBA" id="ARBA00023014"/>
    </source>
</evidence>
<dbReference type="PANTHER" id="PTHR43787">
    <property type="entry name" value="FEMO COFACTOR BIOSYNTHESIS PROTEIN NIFB-RELATED"/>
    <property type="match status" value="1"/>
</dbReference>
<evidence type="ECO:0000256" key="3">
    <source>
        <dbReference type="ARBA" id="ARBA00022691"/>
    </source>
</evidence>
<evidence type="ECO:0000313" key="8">
    <source>
        <dbReference type="EMBL" id="CAC12584.1"/>
    </source>
</evidence>
<dbReference type="Pfam" id="PF04055">
    <property type="entry name" value="Radical_SAM"/>
    <property type="match status" value="1"/>
</dbReference>
<keyword evidence="9" id="KW-1185">Reference proteome</keyword>
<dbReference type="InterPro" id="IPR007197">
    <property type="entry name" value="rSAM"/>
</dbReference>
<protein>
    <recommendedName>
        <fullName evidence="7">Radical SAM core domain-containing protein</fullName>
    </recommendedName>
</protein>
<evidence type="ECO:0000259" key="7">
    <source>
        <dbReference type="PROSITE" id="PS51918"/>
    </source>
</evidence>
<dbReference type="PANTHER" id="PTHR43787:SF11">
    <property type="entry name" value="UPF0026 PROTEIN SLR1464"/>
    <property type="match status" value="1"/>
</dbReference>
<evidence type="ECO:0000256" key="5">
    <source>
        <dbReference type="ARBA" id="ARBA00023004"/>
    </source>
</evidence>
<dbReference type="RefSeq" id="WP_010901866.1">
    <property type="nucleotide sequence ID" value="NC_002578.1"/>
</dbReference>
<dbReference type="SUPFAM" id="SSF102114">
    <property type="entry name" value="Radical SAM enzymes"/>
    <property type="match status" value="1"/>
</dbReference>
<name>Q9HI79_THEAC</name>
<dbReference type="STRING" id="273075.gene:9572695"/>
<dbReference type="Gene3D" id="3.20.20.70">
    <property type="entry name" value="Aldolase class I"/>
    <property type="match status" value="1"/>
</dbReference>
<dbReference type="CDD" id="cd01335">
    <property type="entry name" value="Radical_SAM"/>
    <property type="match status" value="1"/>
</dbReference>
<dbReference type="InParanoid" id="Q9HI79"/>
<comment type="cofactor">
    <cofactor evidence="1">
        <name>[4Fe-4S] cluster</name>
        <dbReference type="ChEBI" id="CHEBI:49883"/>
    </cofactor>
</comment>
<evidence type="ECO:0000313" key="9">
    <source>
        <dbReference type="Proteomes" id="UP000001024"/>
    </source>
</evidence>
<accession>Q9HI79</accession>
<dbReference type="HOGENOM" id="CLU_058377_0_0_2"/>
<dbReference type="PaxDb" id="273075-Ta1466"/>
<dbReference type="eggNOG" id="arCOG00953">
    <property type="taxonomic scope" value="Archaea"/>
</dbReference>
<dbReference type="SFLD" id="SFLDG01083">
    <property type="entry name" value="Uncharacterised_Radical_SAM_Su"/>
    <property type="match status" value="1"/>
</dbReference>
<dbReference type="InterPro" id="IPR013785">
    <property type="entry name" value="Aldolase_TIM"/>
</dbReference>